<gene>
    <name evidence="3" type="ORF">GCM10009021_29400</name>
</gene>
<sequence>MSDTTDSSSDATAEQSTETQHVERTDVGVSITVQLKRGSGTRDEDKIKGKVKAETLADAREDMDVLREYLHQLADDTRQIQPEAETE</sequence>
<comment type="caution">
    <text evidence="3">The sequence shown here is derived from an EMBL/GenBank/DDBJ whole genome shotgun (WGS) entry which is preliminary data.</text>
</comment>
<evidence type="ECO:0000259" key="2">
    <source>
        <dbReference type="Pfam" id="PF24115"/>
    </source>
</evidence>
<evidence type="ECO:0000313" key="4">
    <source>
        <dbReference type="Proteomes" id="UP000608850"/>
    </source>
</evidence>
<dbReference type="InterPro" id="IPR055813">
    <property type="entry name" value="DUF7389"/>
</dbReference>
<dbReference type="RefSeq" id="WP_188879946.1">
    <property type="nucleotide sequence ID" value="NZ_BMOQ01000009.1"/>
</dbReference>
<evidence type="ECO:0000313" key="3">
    <source>
        <dbReference type="EMBL" id="GGN25486.1"/>
    </source>
</evidence>
<dbReference type="Pfam" id="PF24115">
    <property type="entry name" value="DUF7389"/>
    <property type="match status" value="1"/>
</dbReference>
<proteinExistence type="predicted"/>
<dbReference type="EMBL" id="BMOQ01000009">
    <property type="protein sequence ID" value="GGN25486.1"/>
    <property type="molecule type" value="Genomic_DNA"/>
</dbReference>
<accession>A0A830GFA5</accession>
<dbReference type="OrthoDB" id="220598at2157"/>
<dbReference type="Proteomes" id="UP000608850">
    <property type="component" value="Unassembled WGS sequence"/>
</dbReference>
<keyword evidence="4" id="KW-1185">Reference proteome</keyword>
<protein>
    <recommendedName>
        <fullName evidence="2">DUF7389 domain-containing protein</fullName>
    </recommendedName>
</protein>
<name>A0A830GFA5_9EURY</name>
<feature type="domain" description="DUF7389" evidence="2">
    <location>
        <begin position="18"/>
        <end position="83"/>
    </location>
</feature>
<organism evidence="3 4">
    <name type="scientific">Halarchaeum nitratireducens</name>
    <dbReference type="NCBI Taxonomy" id="489913"/>
    <lineage>
        <taxon>Archaea</taxon>
        <taxon>Methanobacteriati</taxon>
        <taxon>Methanobacteriota</taxon>
        <taxon>Stenosarchaea group</taxon>
        <taxon>Halobacteria</taxon>
        <taxon>Halobacteriales</taxon>
        <taxon>Halobacteriaceae</taxon>
    </lineage>
</organism>
<dbReference type="AlphaFoldDB" id="A0A830GFA5"/>
<reference evidence="3 4" key="1">
    <citation type="journal article" date="2019" name="Int. J. Syst. Evol. Microbiol.">
        <title>The Global Catalogue of Microorganisms (GCM) 10K type strain sequencing project: providing services to taxonomists for standard genome sequencing and annotation.</title>
        <authorList>
            <consortium name="The Broad Institute Genomics Platform"/>
            <consortium name="The Broad Institute Genome Sequencing Center for Infectious Disease"/>
            <person name="Wu L."/>
            <person name="Ma J."/>
        </authorList>
    </citation>
    <scope>NUCLEOTIDE SEQUENCE [LARGE SCALE GENOMIC DNA]</scope>
    <source>
        <strain evidence="3 4">JCM 16331</strain>
    </source>
</reference>
<feature type="region of interest" description="Disordered" evidence="1">
    <location>
        <begin position="1"/>
        <end position="28"/>
    </location>
</feature>
<feature type="compositionally biased region" description="Low complexity" evidence="1">
    <location>
        <begin position="1"/>
        <end position="19"/>
    </location>
</feature>
<evidence type="ECO:0000256" key="1">
    <source>
        <dbReference type="SAM" id="MobiDB-lite"/>
    </source>
</evidence>